<name>A0A3R9QJY4_9BACT</name>
<organism evidence="1 2">
    <name type="scientific">Edaphobacter aggregans</name>
    <dbReference type="NCBI Taxonomy" id="570835"/>
    <lineage>
        <taxon>Bacteria</taxon>
        <taxon>Pseudomonadati</taxon>
        <taxon>Acidobacteriota</taxon>
        <taxon>Terriglobia</taxon>
        <taxon>Terriglobales</taxon>
        <taxon>Acidobacteriaceae</taxon>
        <taxon>Edaphobacter</taxon>
    </lineage>
</organism>
<dbReference type="AlphaFoldDB" id="A0A3R9QJY4"/>
<dbReference type="EMBL" id="RSDW01000001">
    <property type="protein sequence ID" value="RSL18309.1"/>
    <property type="molecule type" value="Genomic_DNA"/>
</dbReference>
<proteinExistence type="predicted"/>
<keyword evidence="2" id="KW-1185">Reference proteome</keyword>
<accession>A0A3R9QJY4</accession>
<dbReference type="InterPro" id="IPR018699">
    <property type="entry name" value="DUF2203"/>
</dbReference>
<evidence type="ECO:0000313" key="1">
    <source>
        <dbReference type="EMBL" id="RSL18309.1"/>
    </source>
</evidence>
<dbReference type="PIRSF" id="PIRSF016498">
    <property type="entry name" value="UCP016498"/>
    <property type="match status" value="1"/>
</dbReference>
<dbReference type="Proteomes" id="UP000269669">
    <property type="component" value="Unassembled WGS sequence"/>
</dbReference>
<dbReference type="OrthoDB" id="9802910at2"/>
<dbReference type="RefSeq" id="WP_125486687.1">
    <property type="nucleotide sequence ID" value="NZ_RSDW01000001.1"/>
</dbReference>
<comment type="caution">
    <text evidence="1">The sequence shown here is derived from an EMBL/GenBank/DDBJ whole genome shotgun (WGS) entry which is preliminary data.</text>
</comment>
<protein>
    <submittedName>
        <fullName evidence="1">Uncharacterized protein DUF2203</fullName>
    </submittedName>
</protein>
<dbReference type="Pfam" id="PF09969">
    <property type="entry name" value="DUF2203"/>
    <property type="match status" value="1"/>
</dbReference>
<evidence type="ECO:0000313" key="2">
    <source>
        <dbReference type="Proteomes" id="UP000269669"/>
    </source>
</evidence>
<reference evidence="1 2" key="1">
    <citation type="submission" date="2018-12" db="EMBL/GenBank/DDBJ databases">
        <title>Sequencing of bacterial isolates from soil warming experiment in Harvard Forest, Massachusetts, USA.</title>
        <authorList>
            <person name="Deangelis K."/>
        </authorList>
    </citation>
    <scope>NUCLEOTIDE SEQUENCE [LARGE SCALE GENOMIC DNA]</scope>
    <source>
        <strain evidence="1 2">EB153</strain>
    </source>
</reference>
<sequence length="145" mass="16149">MSKTFTLNEAQTLLPVVEALLRKGQAAGGRAGELDSEMQELSQRIFLFGGTHVNVVVAARRKAEYDKSVQEAKDTLAEIEAIGVQIKDFEQGLLDFPCLLEGKTVLLCWKLGEKEIGFWHAPEDGFAGRKPLDSRFGKTERERLN</sequence>
<gene>
    <name evidence="1" type="ORF">EDE15_3871</name>
</gene>